<dbReference type="NCBIfam" id="NF037962">
    <property type="entry name" value="arsenic_eff"/>
    <property type="match status" value="1"/>
</dbReference>
<feature type="transmembrane region" description="Helical" evidence="1">
    <location>
        <begin position="15"/>
        <end position="32"/>
    </location>
</feature>
<keyword evidence="1" id="KW-1133">Transmembrane helix</keyword>
<dbReference type="AlphaFoldDB" id="A0A7X2TFH1"/>
<keyword evidence="1" id="KW-0812">Transmembrane</keyword>
<evidence type="ECO:0000256" key="1">
    <source>
        <dbReference type="SAM" id="Phobius"/>
    </source>
</evidence>
<feature type="transmembrane region" description="Helical" evidence="1">
    <location>
        <begin position="259"/>
        <end position="276"/>
    </location>
</feature>
<evidence type="ECO:0000313" key="3">
    <source>
        <dbReference type="Proteomes" id="UP000461880"/>
    </source>
</evidence>
<organism evidence="2 3">
    <name type="scientific">Stecheria intestinalis</name>
    <dbReference type="NCBI Taxonomy" id="2606630"/>
    <lineage>
        <taxon>Bacteria</taxon>
        <taxon>Bacillati</taxon>
        <taxon>Bacillota</taxon>
        <taxon>Erysipelotrichia</taxon>
        <taxon>Erysipelotrichales</taxon>
        <taxon>Erysipelotrichaceae</taxon>
        <taxon>Stecheria</taxon>
    </lineage>
</organism>
<keyword evidence="1" id="KW-0472">Membrane</keyword>
<reference evidence="2 3" key="1">
    <citation type="submission" date="2019-08" db="EMBL/GenBank/DDBJ databases">
        <title>In-depth cultivation of the pig gut microbiome towards novel bacterial diversity and tailored functional studies.</title>
        <authorList>
            <person name="Wylensek D."/>
            <person name="Hitch T.C.A."/>
            <person name="Clavel T."/>
        </authorList>
    </citation>
    <scope>NUCLEOTIDE SEQUENCE [LARGE SCALE GENOMIC DNA]</scope>
    <source>
        <strain evidence="2 3">Oil+RF-744-GAM-WT-6</strain>
    </source>
</reference>
<evidence type="ECO:0008006" key="4">
    <source>
        <dbReference type="Google" id="ProtNLM"/>
    </source>
</evidence>
<feature type="transmembrane region" description="Helical" evidence="1">
    <location>
        <begin position="161"/>
        <end position="179"/>
    </location>
</feature>
<sequence>MAVIQEVLLDTITDTAKILPFLFLTYLLMEWMEHETGNKMIRFLENHRKTAPLAGALFGLVPECGFSSAASSLYTTGVISGGTLASVYLSTSDEMLPLLLSSGAGAGVILPILAVKFIVALIAGFAADHFAEHKKTDIESFCEREHCDCEDGILKSAVMHTLKITVWLLAVTFLINLIMDSSGNEVMRTLIVGHPAVSVLTCTLLGMIPSCASSILLTTLYMEKVISFAAVCAGLLANAGVGMMVLFRVNPNMKHNIKIVMYVWAVSFVTGLILNLF</sequence>
<protein>
    <recommendedName>
        <fullName evidence="4">Permease</fullName>
    </recommendedName>
</protein>
<dbReference type="Pfam" id="PF11449">
    <property type="entry name" value="ArsP_2"/>
    <property type="match status" value="1"/>
</dbReference>
<dbReference type="InterPro" id="IPR021552">
    <property type="entry name" value="ArsP_2"/>
</dbReference>
<gene>
    <name evidence="2" type="ORF">FYJ51_02385</name>
</gene>
<feature type="transmembrane region" description="Helical" evidence="1">
    <location>
        <begin position="191"/>
        <end position="218"/>
    </location>
</feature>
<comment type="caution">
    <text evidence="2">The sequence shown here is derived from an EMBL/GenBank/DDBJ whole genome shotgun (WGS) entry which is preliminary data.</text>
</comment>
<evidence type="ECO:0000313" key="2">
    <source>
        <dbReference type="EMBL" id="MSS57753.1"/>
    </source>
</evidence>
<accession>A0A7X2TFH1</accession>
<dbReference type="Proteomes" id="UP000461880">
    <property type="component" value="Unassembled WGS sequence"/>
</dbReference>
<dbReference type="RefSeq" id="WP_154502794.1">
    <property type="nucleotide sequence ID" value="NZ_VUMN01000003.1"/>
</dbReference>
<feature type="transmembrane region" description="Helical" evidence="1">
    <location>
        <begin position="95"/>
        <end position="125"/>
    </location>
</feature>
<name>A0A7X2TFH1_9FIRM</name>
<feature type="transmembrane region" description="Helical" evidence="1">
    <location>
        <begin position="225"/>
        <end position="247"/>
    </location>
</feature>
<keyword evidence="3" id="KW-1185">Reference proteome</keyword>
<dbReference type="EMBL" id="VUMN01000003">
    <property type="protein sequence ID" value="MSS57753.1"/>
    <property type="molecule type" value="Genomic_DNA"/>
</dbReference>
<proteinExistence type="predicted"/>